<feature type="binding site" evidence="5">
    <location>
        <position position="118"/>
    </location>
    <ligand>
        <name>S-adenosyl-L-methionine</name>
        <dbReference type="ChEBI" id="CHEBI:59789"/>
    </ligand>
</feature>
<evidence type="ECO:0000313" key="7">
    <source>
        <dbReference type="Proteomes" id="UP000018439"/>
    </source>
</evidence>
<dbReference type="PANTHER" id="PTHR33603:SF1">
    <property type="entry name" value="RIBOSOMAL RNA LARGE SUBUNIT METHYLTRANSFERASE H"/>
    <property type="match status" value="1"/>
</dbReference>
<name>F3ZTQ0_9BACE</name>
<keyword evidence="5" id="KW-0963">Cytoplasm</keyword>
<evidence type="ECO:0000256" key="1">
    <source>
        <dbReference type="ARBA" id="ARBA00022603"/>
    </source>
</evidence>
<feature type="binding site" evidence="5">
    <location>
        <begin position="137"/>
        <end position="142"/>
    </location>
    <ligand>
        <name>S-adenosyl-L-methionine</name>
        <dbReference type="ChEBI" id="CHEBI:59789"/>
    </ligand>
</feature>
<evidence type="ECO:0000256" key="2">
    <source>
        <dbReference type="ARBA" id="ARBA00022679"/>
    </source>
</evidence>
<dbReference type="Proteomes" id="UP000018439">
    <property type="component" value="Chromosome"/>
</dbReference>
<evidence type="ECO:0000256" key="5">
    <source>
        <dbReference type="HAMAP-Rule" id="MF_00658"/>
    </source>
</evidence>
<accession>F3ZTQ0</accession>
<comment type="catalytic activity">
    <reaction evidence="5">
        <text>pseudouridine(1915) in 23S rRNA + S-adenosyl-L-methionine = N(3)-methylpseudouridine(1915) in 23S rRNA + S-adenosyl-L-homocysteine + H(+)</text>
        <dbReference type="Rhea" id="RHEA:42752"/>
        <dbReference type="Rhea" id="RHEA-COMP:10221"/>
        <dbReference type="Rhea" id="RHEA-COMP:10222"/>
        <dbReference type="ChEBI" id="CHEBI:15378"/>
        <dbReference type="ChEBI" id="CHEBI:57856"/>
        <dbReference type="ChEBI" id="CHEBI:59789"/>
        <dbReference type="ChEBI" id="CHEBI:65314"/>
        <dbReference type="ChEBI" id="CHEBI:74486"/>
        <dbReference type="EC" id="2.1.1.177"/>
    </reaction>
</comment>
<comment type="subcellular location">
    <subcellularLocation>
        <location evidence="5">Cytoplasm</location>
    </subcellularLocation>
</comment>
<dbReference type="EMBL" id="CM001167">
    <property type="protein sequence ID" value="EGJ71281.1"/>
    <property type="molecule type" value="Genomic_DNA"/>
</dbReference>
<organism evidence="6 7">
    <name type="scientific">Bacteroides coprosuis DSM 18011</name>
    <dbReference type="NCBI Taxonomy" id="679937"/>
    <lineage>
        <taxon>Bacteria</taxon>
        <taxon>Pseudomonadati</taxon>
        <taxon>Bacteroidota</taxon>
        <taxon>Bacteroidia</taxon>
        <taxon>Bacteroidales</taxon>
        <taxon>Bacteroidaceae</taxon>
        <taxon>Bacteroides</taxon>
    </lineage>
</organism>
<dbReference type="NCBIfam" id="NF000990">
    <property type="entry name" value="PRK00103.2-4"/>
    <property type="match status" value="1"/>
</dbReference>
<dbReference type="EC" id="2.1.1.177" evidence="5"/>
<dbReference type="GO" id="GO:0070038">
    <property type="term" value="F:rRNA (pseudouridine-N3-)-methyltransferase activity"/>
    <property type="evidence" value="ECO:0007669"/>
    <property type="project" value="UniProtKB-UniRule"/>
</dbReference>
<dbReference type="PIRSF" id="PIRSF004505">
    <property type="entry name" value="MT_bac"/>
    <property type="match status" value="1"/>
</dbReference>
<sequence length="170" mass="19977">MEINSFFNPKQSKMKVTLLVVGRTVESHFIKAIKDYTQRTQRYISFDMQVIPELKNTKNITFEQQKAKEGEMICKALSPSDYIVLLDEHGKEMRSIEFAEWIEKKMMTVNKRLVFIIGGPYGFSQEVYKLANEKMSLSKMTFSHQMIRLIFIEQLYRALNILKGGPYHHE</sequence>
<dbReference type="CDD" id="cd18081">
    <property type="entry name" value="RlmH-like"/>
    <property type="match status" value="1"/>
</dbReference>
<protein>
    <recommendedName>
        <fullName evidence="5">Ribosomal RNA large subunit methyltransferase H</fullName>
        <ecNumber evidence="5">2.1.1.177</ecNumber>
    </recommendedName>
    <alternativeName>
        <fullName evidence="5">23S rRNA (pseudouridine1915-N3)-methyltransferase</fullName>
    </alternativeName>
    <alternativeName>
        <fullName evidence="5">23S rRNA m3Psi1915 methyltransferase</fullName>
    </alternativeName>
    <alternativeName>
        <fullName evidence="5">rRNA (pseudouridine-N3-)-methyltransferase RlmH</fullName>
    </alternativeName>
</protein>
<dbReference type="SUPFAM" id="SSF75217">
    <property type="entry name" value="alpha/beta knot"/>
    <property type="match status" value="1"/>
</dbReference>
<dbReference type="Pfam" id="PF02590">
    <property type="entry name" value="SPOUT_MTase"/>
    <property type="match status" value="1"/>
</dbReference>
<comment type="subunit">
    <text evidence="5">Homodimer.</text>
</comment>
<evidence type="ECO:0000256" key="3">
    <source>
        <dbReference type="ARBA" id="ARBA00022691"/>
    </source>
</evidence>
<dbReference type="InterPro" id="IPR029028">
    <property type="entry name" value="Alpha/beta_knot_MTases"/>
</dbReference>
<comment type="similarity">
    <text evidence="4 5">Belongs to the RNA methyltransferase RlmH family.</text>
</comment>
<dbReference type="HOGENOM" id="CLU_100552_2_0_10"/>
<dbReference type="InterPro" id="IPR029026">
    <property type="entry name" value="tRNA_m1G_MTases_N"/>
</dbReference>
<feature type="binding site" evidence="5">
    <location>
        <position position="86"/>
    </location>
    <ligand>
        <name>S-adenosyl-L-methionine</name>
        <dbReference type="ChEBI" id="CHEBI:59789"/>
    </ligand>
</feature>
<dbReference type="HAMAP" id="MF_00658">
    <property type="entry name" value="23SrRNA_methyltr_H"/>
    <property type="match status" value="1"/>
</dbReference>
<dbReference type="AlphaFoldDB" id="F3ZTQ0"/>
<evidence type="ECO:0000256" key="4">
    <source>
        <dbReference type="ARBA" id="ARBA00038303"/>
    </source>
</evidence>
<keyword evidence="7" id="KW-1185">Reference proteome</keyword>
<keyword evidence="2 5" id="KW-0808">Transferase</keyword>
<dbReference type="STRING" id="679937.Bcop_1074"/>
<dbReference type="PANTHER" id="PTHR33603">
    <property type="entry name" value="METHYLTRANSFERASE"/>
    <property type="match status" value="1"/>
</dbReference>
<keyword evidence="1 5" id="KW-0489">Methyltransferase</keyword>
<gene>
    <name evidence="5" type="primary">rlmH</name>
    <name evidence="6" type="ORF">Bcop_1074</name>
</gene>
<keyword evidence="5" id="KW-0698">rRNA processing</keyword>
<keyword evidence="3 5" id="KW-0949">S-adenosyl-L-methionine</keyword>
<dbReference type="InterPro" id="IPR003742">
    <property type="entry name" value="RlmH-like"/>
</dbReference>
<reference evidence="6 7" key="1">
    <citation type="journal article" date="2011" name="Stand. Genomic Sci.">
        <title>Non-contiguous finished genome sequence of Bacteroides coprosuis type strain (PC139).</title>
        <authorList>
            <person name="Land M."/>
            <person name="Held B."/>
            <person name="Gronow S."/>
            <person name="Abt B."/>
            <person name="Lucas S."/>
            <person name="Del Rio T.G."/>
            <person name="Nolan M."/>
            <person name="Tice H."/>
            <person name="Cheng J.F."/>
            <person name="Pitluck S."/>
            <person name="Liolios K."/>
            <person name="Pagani I."/>
            <person name="Ivanova N."/>
            <person name="Mavromatis K."/>
            <person name="Mikhailova N."/>
            <person name="Pati A."/>
            <person name="Tapia R."/>
            <person name="Han C."/>
            <person name="Goodwin L."/>
            <person name="Chen A."/>
            <person name="Palaniappan K."/>
            <person name="Hauser L."/>
            <person name="Brambilla E.M."/>
            <person name="Rohde M."/>
            <person name="Goker M."/>
            <person name="Detter J.C."/>
            <person name="Woyke T."/>
            <person name="Bristow J."/>
            <person name="Eisen J.A."/>
            <person name="Markowitz V."/>
            <person name="Hugenholtz P."/>
            <person name="Kyrpides N.C."/>
            <person name="Klenk H.P."/>
            <person name="Lapidus A."/>
        </authorList>
    </citation>
    <scope>NUCLEOTIDE SEQUENCE [LARGE SCALE GENOMIC DNA]</scope>
    <source>
        <strain evidence="6 7">DSM 18011</strain>
    </source>
</reference>
<dbReference type="GO" id="GO:0005737">
    <property type="term" value="C:cytoplasm"/>
    <property type="evidence" value="ECO:0007669"/>
    <property type="project" value="UniProtKB-SubCell"/>
</dbReference>
<evidence type="ECO:0000313" key="6">
    <source>
        <dbReference type="EMBL" id="EGJ71281.1"/>
    </source>
</evidence>
<comment type="function">
    <text evidence="5">Specifically methylates the pseudouridine at position 1915 (m3Psi1915) in 23S rRNA.</text>
</comment>
<proteinExistence type="inferred from homology"/>
<dbReference type="eggNOG" id="COG1576">
    <property type="taxonomic scope" value="Bacteria"/>
</dbReference>
<dbReference type="Gene3D" id="3.40.1280.10">
    <property type="match status" value="1"/>
</dbReference>